<name>X1DHS6_9ZZZZ</name>
<proteinExistence type="predicted"/>
<protein>
    <recommendedName>
        <fullName evidence="2">DUF333 domain-containing protein</fullName>
    </recommendedName>
</protein>
<sequence length="42" mass="4704">REDEEGNQYGVCLFPDGSECDAWSFLKGKCGKAYSYCAKKGY</sequence>
<accession>X1DHS6</accession>
<dbReference type="InterPro" id="IPR005590">
    <property type="entry name" value="DUF333"/>
</dbReference>
<feature type="non-terminal residue" evidence="1">
    <location>
        <position position="1"/>
    </location>
</feature>
<organism evidence="1">
    <name type="scientific">marine sediment metagenome</name>
    <dbReference type="NCBI Taxonomy" id="412755"/>
    <lineage>
        <taxon>unclassified sequences</taxon>
        <taxon>metagenomes</taxon>
        <taxon>ecological metagenomes</taxon>
    </lineage>
</organism>
<gene>
    <name evidence="1" type="ORF">S01H4_67177</name>
</gene>
<evidence type="ECO:0000313" key="1">
    <source>
        <dbReference type="EMBL" id="GAH20436.1"/>
    </source>
</evidence>
<dbReference type="EMBL" id="BART01042084">
    <property type="protein sequence ID" value="GAH20436.1"/>
    <property type="molecule type" value="Genomic_DNA"/>
</dbReference>
<feature type="non-terminal residue" evidence="1">
    <location>
        <position position="42"/>
    </location>
</feature>
<comment type="caution">
    <text evidence="1">The sequence shown here is derived from an EMBL/GenBank/DDBJ whole genome shotgun (WGS) entry which is preliminary data.</text>
</comment>
<dbReference type="Pfam" id="PF03891">
    <property type="entry name" value="DUF333"/>
    <property type="match status" value="1"/>
</dbReference>
<evidence type="ECO:0008006" key="2">
    <source>
        <dbReference type="Google" id="ProtNLM"/>
    </source>
</evidence>
<dbReference type="AlphaFoldDB" id="X1DHS6"/>
<reference evidence="1" key="1">
    <citation type="journal article" date="2014" name="Front. Microbiol.">
        <title>High frequency of phylogenetically diverse reductive dehalogenase-homologous genes in deep subseafloor sedimentary metagenomes.</title>
        <authorList>
            <person name="Kawai M."/>
            <person name="Futagami T."/>
            <person name="Toyoda A."/>
            <person name="Takaki Y."/>
            <person name="Nishi S."/>
            <person name="Hori S."/>
            <person name="Arai W."/>
            <person name="Tsubouchi T."/>
            <person name="Morono Y."/>
            <person name="Uchiyama I."/>
            <person name="Ito T."/>
            <person name="Fujiyama A."/>
            <person name="Inagaki F."/>
            <person name="Takami H."/>
        </authorList>
    </citation>
    <scope>NUCLEOTIDE SEQUENCE</scope>
    <source>
        <strain evidence="1">Expedition CK06-06</strain>
    </source>
</reference>